<gene>
    <name evidence="1" type="ORF">NPHMPGLK_00079</name>
</gene>
<evidence type="ECO:0008006" key="2">
    <source>
        <dbReference type="Google" id="ProtNLM"/>
    </source>
</evidence>
<evidence type="ECO:0000313" key="1">
    <source>
        <dbReference type="EMBL" id="UYD60414.1"/>
    </source>
</evidence>
<proteinExistence type="predicted"/>
<accession>A0AA95C7H5</accession>
<protein>
    <recommendedName>
        <fullName evidence="2">DNA recombination-mediator protein A</fullName>
    </recommendedName>
</protein>
<reference evidence="1" key="1">
    <citation type="submission" date="2022-09" db="EMBL/GenBank/DDBJ databases">
        <title>On Diversity and Genetic Richness: Insights on Aeromonad Phage Diversity through Physicochemical and Molecular Analysis.</title>
        <authorList>
            <person name="Papa D.M."/>
            <person name="Rousseau G."/>
            <person name="Tremblay D."/>
            <person name="Labrie S."/>
            <person name="Gutierrez T.A."/>
            <person name="Ramos J.D."/>
            <person name="Moineau S."/>
        </authorList>
    </citation>
    <scope>NUCLEOTIDE SEQUENCE</scope>
</reference>
<organism evidence="1">
    <name type="scientific">Aeromonas phage vB_AehM_DM2</name>
    <dbReference type="NCBI Taxonomy" id="2973716"/>
    <lineage>
        <taxon>Viruses</taxon>
        <taxon>Duplodnaviria</taxon>
        <taxon>Heunggongvirae</taxon>
        <taxon>Uroviricota</taxon>
        <taxon>Caudoviricetes</taxon>
        <taxon>Pantevenvirales</taxon>
        <taxon>Straboviridae</taxon>
        <taxon>Biquartavirus</taxon>
    </lineage>
</organism>
<name>A0AA95C7H5_9CAUD</name>
<dbReference type="EMBL" id="OP380605">
    <property type="protein sequence ID" value="UYD60414.1"/>
    <property type="molecule type" value="Genomic_DNA"/>
</dbReference>
<sequence>MAFYTGIGSRETPEHICRLMKDIAAVAAVRGYTGRSGGADGADDAFEQGFLAIAPELKPDNHAEFDVYIPWKRFNGRFAPKHERHNIITGGDSWKAFEIMKTIHPVYKKGGSLSRGAEQLHTRNVFQVLGYNLKTPSDFLVCYSIPTADGVSGGTNTAWQLALRHGVECYNLYNQFDIERLKEFLDL</sequence>